<evidence type="ECO:0000256" key="2">
    <source>
        <dbReference type="SAM" id="Phobius"/>
    </source>
</evidence>
<feature type="compositionally biased region" description="Low complexity" evidence="1">
    <location>
        <begin position="34"/>
        <end position="49"/>
    </location>
</feature>
<sequence length="766" mass="82099">MLRNTTATRATTSTCAINAVSIMPDSALPRERASPPATAGGVTAGGAVSSCRPPGAKAALRKATPPAPLGSPRPGAQTARAVRSGLSARHLRGTPSALLLHPPRAASFAGVRNGGDMTRRIPGLFAGGLLWLVLLLAGPTPSFAAEPAIHVSPQGDDRWSGRVAASTPDGRDGPVATLARAVEEARKRGLHLILLRGGTHRLTDTVTLGPEDSGLRIAAFPGETPVLSGGEVVTGFKAERDGVVSAPLAREPGLDVSAGGVRLRAAQSGAFDPQDPIRSGWFVAQQTKGGGDKRQFRFPPGTVQAAWAVPGVRVQALDRERQADDIRSIERIDRNGTLVLDRDGWYPFRDGSTFRLLGHPDFLKFPGQFAWSAKDRRLLLRPHDPAAFARDGEAVVARTAPLIQAEKADSITLDGLSFADVPYNGAAVRLAGGSGHRVLDNRFTAVGTGVLLVGVADSEVRGNRLEHLGRSGIELTPGSAGNRIIANTIRHVGEVNFYGGGIMSAGVTRTRIAHNDIRHAARYGISMKNWNPETKNTDNVIEYNRIRDIGRETADLGAIETLGRSDIDTKLVIRFNDIRGTGGIATDAAGRWMTRYKGFGVYLDDLTNGVRVEGNFLEDTGWASVFIHGGDGNRVENNIAVLTDERDRFLRFEWVPKAGTAGFLRDNEASRNIIHARVPVEQLVTALTGGEYRLENNIFDRPGRGLRAPGAPVERTQARSVQGGNQPDPYFMNPSKDDYRLRPNSPALKIGFQELPWSRIGPEGAR</sequence>
<feature type="transmembrane region" description="Helical" evidence="2">
    <location>
        <begin position="121"/>
        <end position="138"/>
    </location>
</feature>
<feature type="region of interest" description="Disordered" evidence="1">
    <location>
        <begin position="703"/>
        <end position="736"/>
    </location>
</feature>
<dbReference type="SMART" id="SM00710">
    <property type="entry name" value="PbH1"/>
    <property type="match status" value="8"/>
</dbReference>
<feature type="region of interest" description="Disordered" evidence="1">
    <location>
        <begin position="26"/>
        <end position="85"/>
    </location>
</feature>
<evidence type="ECO:0000256" key="1">
    <source>
        <dbReference type="SAM" id="MobiDB-lite"/>
    </source>
</evidence>
<reference evidence="4 5" key="1">
    <citation type="submission" date="2018-09" db="EMBL/GenBank/DDBJ databases">
        <title>Whole genome based analysis of evolution and adaptive divergence in Indian and Brazilian strains of Azospirillum brasilense.</title>
        <authorList>
            <person name="Singh C."/>
            <person name="Tripathi A.K."/>
        </authorList>
    </citation>
    <scope>NUCLEOTIDE SEQUENCE [LARGE SCALE GENOMIC DNA]</scope>
    <source>
        <strain evidence="4 5">MTCC4035</strain>
    </source>
</reference>
<evidence type="ECO:0000313" key="4">
    <source>
        <dbReference type="EMBL" id="QCN95152.1"/>
    </source>
</evidence>
<gene>
    <name evidence="4" type="ORF">D3093_07750</name>
</gene>
<dbReference type="InterPro" id="IPR011050">
    <property type="entry name" value="Pectin_lyase_fold/virulence"/>
</dbReference>
<dbReference type="Pfam" id="PF13229">
    <property type="entry name" value="Beta_helix"/>
    <property type="match status" value="1"/>
</dbReference>
<organism evidence="4 5">
    <name type="scientific">Azospirillum argentinense</name>
    <dbReference type="NCBI Taxonomy" id="2970906"/>
    <lineage>
        <taxon>Bacteria</taxon>
        <taxon>Pseudomonadati</taxon>
        <taxon>Pseudomonadota</taxon>
        <taxon>Alphaproteobacteria</taxon>
        <taxon>Rhodospirillales</taxon>
        <taxon>Azospirillaceae</taxon>
        <taxon>Azospirillum</taxon>
    </lineage>
</organism>
<dbReference type="InterPro" id="IPR006626">
    <property type="entry name" value="PbH1"/>
</dbReference>
<proteinExistence type="predicted"/>
<feature type="domain" description="Right handed beta helix" evidence="3">
    <location>
        <begin position="428"/>
        <end position="638"/>
    </location>
</feature>
<dbReference type="SUPFAM" id="SSF51126">
    <property type="entry name" value="Pectin lyase-like"/>
    <property type="match status" value="1"/>
</dbReference>
<evidence type="ECO:0000259" key="3">
    <source>
        <dbReference type="Pfam" id="PF13229"/>
    </source>
</evidence>
<dbReference type="KEGG" id="aare:D3093_07750"/>
<name>A0A4D8P8J5_9PROT</name>
<keyword evidence="2" id="KW-1133">Transmembrane helix</keyword>
<dbReference type="Proteomes" id="UP000298595">
    <property type="component" value="Chromosome"/>
</dbReference>
<evidence type="ECO:0000313" key="5">
    <source>
        <dbReference type="Proteomes" id="UP000298595"/>
    </source>
</evidence>
<accession>A0A4D8P8J5</accession>
<dbReference type="PANTHER" id="PTHR36453:SF1">
    <property type="entry name" value="RIGHT HANDED BETA HELIX DOMAIN-CONTAINING PROTEIN"/>
    <property type="match status" value="1"/>
</dbReference>
<dbReference type="InterPro" id="IPR012334">
    <property type="entry name" value="Pectin_lyas_fold"/>
</dbReference>
<dbReference type="EMBL" id="CP032321">
    <property type="protein sequence ID" value="QCN95152.1"/>
    <property type="molecule type" value="Genomic_DNA"/>
</dbReference>
<dbReference type="InterPro" id="IPR039448">
    <property type="entry name" value="Beta_helix"/>
</dbReference>
<protein>
    <submittedName>
        <fullName evidence="4">Right-handed parallel beta-helix repeat-containing protein</fullName>
    </submittedName>
</protein>
<dbReference type="Gene3D" id="2.160.20.10">
    <property type="entry name" value="Single-stranded right-handed beta-helix, Pectin lyase-like"/>
    <property type="match status" value="2"/>
</dbReference>
<dbReference type="AlphaFoldDB" id="A0A4D8P8J5"/>
<keyword evidence="2" id="KW-0472">Membrane</keyword>
<keyword evidence="2" id="KW-0812">Transmembrane</keyword>
<dbReference type="PANTHER" id="PTHR36453">
    <property type="entry name" value="SECRETED PROTEIN-RELATED"/>
    <property type="match status" value="1"/>
</dbReference>